<evidence type="ECO:0000256" key="10">
    <source>
        <dbReference type="ARBA" id="ARBA00022989"/>
    </source>
</evidence>
<evidence type="ECO:0000256" key="11">
    <source>
        <dbReference type="ARBA" id="ARBA00023012"/>
    </source>
</evidence>
<keyword evidence="4" id="KW-0597">Phosphoprotein</keyword>
<feature type="domain" description="Histidine kinase" evidence="13">
    <location>
        <begin position="244"/>
        <end position="463"/>
    </location>
</feature>
<dbReference type="InterPro" id="IPR003660">
    <property type="entry name" value="HAMP_dom"/>
</dbReference>
<dbReference type="SUPFAM" id="SSF55874">
    <property type="entry name" value="ATPase domain of HSP90 chaperone/DNA topoisomerase II/histidine kinase"/>
    <property type="match status" value="1"/>
</dbReference>
<evidence type="ECO:0000256" key="12">
    <source>
        <dbReference type="SAM" id="Phobius"/>
    </source>
</evidence>
<dbReference type="Pfam" id="PF00512">
    <property type="entry name" value="HisKA"/>
    <property type="match status" value="1"/>
</dbReference>
<dbReference type="SMART" id="SM00387">
    <property type="entry name" value="HATPase_c"/>
    <property type="match status" value="1"/>
</dbReference>
<name>A0A212IVS8_9DELT</name>
<evidence type="ECO:0000256" key="2">
    <source>
        <dbReference type="ARBA" id="ARBA00004141"/>
    </source>
</evidence>
<keyword evidence="11" id="KW-0902">Two-component regulatory system</keyword>
<dbReference type="PROSITE" id="PS50109">
    <property type="entry name" value="HIS_KIN"/>
    <property type="match status" value="1"/>
</dbReference>
<keyword evidence="6 12" id="KW-0812">Transmembrane</keyword>
<dbReference type="Pfam" id="PF02518">
    <property type="entry name" value="HATPase_c"/>
    <property type="match status" value="1"/>
</dbReference>
<evidence type="ECO:0000256" key="3">
    <source>
        <dbReference type="ARBA" id="ARBA00012438"/>
    </source>
</evidence>
<dbReference type="GO" id="GO:0005524">
    <property type="term" value="F:ATP binding"/>
    <property type="evidence" value="ECO:0007669"/>
    <property type="project" value="UniProtKB-KW"/>
</dbReference>
<keyword evidence="5" id="KW-0808">Transferase</keyword>
<sequence length="463" mass="50575">MRPKREWSLRLRLSLFFAVLLLAAWTVAAFCSWRASVEHINAFFDTQQMLFAKRLAAARYATITEHLPDTDDMLAAAGRGDEGEQEDDSLAFAVFSPGGQLLLSDGDEGKRFVFTPKANGFVDTRIKGDWWRIVWLTSMDRKVIVAVGQEREYRDDMAFAMLAGQMLPWLVLLPVLLLGLMMMLSRELAPLRSVAASLGRRDPNDTTPIAAQVQSEVRPLVQALNSLFSRIGDMLRRERVFIANAAHELRTPLAGLSIQAQVAHSAKTPETRAHALAQLRKGISRTSRLVDQLLMLSKLESPDAPDVSGAKDGAGSHGMPRDSLRWGELVENALEEAQGQIEAKNITLSFHDDSGGASILGQRELLDVLLRNVVGNAVAYTPEAGVIDVRLDARGFTMWNSSGTIAAADAARLGERFFRPPGQGGHGSGLGLSIVKRIAQIHGLGMHVSAESGRFAVVFTFPA</sequence>
<feature type="transmembrane region" description="Helical" evidence="12">
    <location>
        <begin position="166"/>
        <end position="184"/>
    </location>
</feature>
<feature type="domain" description="HAMP" evidence="14">
    <location>
        <begin position="185"/>
        <end position="236"/>
    </location>
</feature>
<accession>A0A212IVS8</accession>
<dbReference type="EC" id="2.7.13.3" evidence="3"/>
<dbReference type="GO" id="GO:0000155">
    <property type="term" value="F:phosphorelay sensor kinase activity"/>
    <property type="evidence" value="ECO:0007669"/>
    <property type="project" value="InterPro"/>
</dbReference>
<comment type="catalytic activity">
    <reaction evidence="1">
        <text>ATP + protein L-histidine = ADP + protein N-phospho-L-histidine.</text>
        <dbReference type="EC" id="2.7.13.3"/>
    </reaction>
</comment>
<dbReference type="SUPFAM" id="SSF47384">
    <property type="entry name" value="Homodimeric domain of signal transducing histidine kinase"/>
    <property type="match status" value="1"/>
</dbReference>
<evidence type="ECO:0000256" key="5">
    <source>
        <dbReference type="ARBA" id="ARBA00022679"/>
    </source>
</evidence>
<evidence type="ECO:0000259" key="13">
    <source>
        <dbReference type="PROSITE" id="PS50109"/>
    </source>
</evidence>
<dbReference type="PANTHER" id="PTHR45436:SF14">
    <property type="entry name" value="SENSOR PROTEIN QSEC"/>
    <property type="match status" value="1"/>
</dbReference>
<dbReference type="InterPro" id="IPR036890">
    <property type="entry name" value="HATPase_C_sf"/>
</dbReference>
<evidence type="ECO:0000256" key="9">
    <source>
        <dbReference type="ARBA" id="ARBA00022840"/>
    </source>
</evidence>
<dbReference type="CDD" id="cd00082">
    <property type="entry name" value="HisKA"/>
    <property type="match status" value="1"/>
</dbReference>
<evidence type="ECO:0000256" key="7">
    <source>
        <dbReference type="ARBA" id="ARBA00022741"/>
    </source>
</evidence>
<keyword evidence="8 15" id="KW-0418">Kinase</keyword>
<dbReference type="SMART" id="SM00388">
    <property type="entry name" value="HisKA"/>
    <property type="match status" value="1"/>
</dbReference>
<organism evidence="15">
    <name type="scientific">uncultured delta proteobacterium</name>
    <dbReference type="NCBI Taxonomy" id="34034"/>
    <lineage>
        <taxon>Bacteria</taxon>
        <taxon>Deltaproteobacteria</taxon>
        <taxon>environmental samples</taxon>
    </lineage>
</organism>
<gene>
    <name evidence="15" type="primary">qseC</name>
    <name evidence="15" type="ORF">KL86DPRO_10169</name>
</gene>
<dbReference type="PROSITE" id="PS50885">
    <property type="entry name" value="HAMP"/>
    <property type="match status" value="1"/>
</dbReference>
<evidence type="ECO:0000259" key="14">
    <source>
        <dbReference type="PROSITE" id="PS50885"/>
    </source>
</evidence>
<dbReference type="InterPro" id="IPR003661">
    <property type="entry name" value="HisK_dim/P_dom"/>
</dbReference>
<keyword evidence="9" id="KW-0067">ATP-binding</keyword>
<dbReference type="Gene3D" id="3.30.565.10">
    <property type="entry name" value="Histidine kinase-like ATPase, C-terminal domain"/>
    <property type="match status" value="1"/>
</dbReference>
<dbReference type="PANTHER" id="PTHR45436">
    <property type="entry name" value="SENSOR HISTIDINE KINASE YKOH"/>
    <property type="match status" value="1"/>
</dbReference>
<evidence type="ECO:0000256" key="8">
    <source>
        <dbReference type="ARBA" id="ARBA00022777"/>
    </source>
</evidence>
<dbReference type="Gene3D" id="1.10.287.130">
    <property type="match status" value="1"/>
</dbReference>
<dbReference type="AlphaFoldDB" id="A0A212IVS8"/>
<evidence type="ECO:0000256" key="4">
    <source>
        <dbReference type="ARBA" id="ARBA00022553"/>
    </source>
</evidence>
<reference evidence="15" key="1">
    <citation type="submission" date="2016-04" db="EMBL/GenBank/DDBJ databases">
        <authorList>
            <person name="Evans L.H."/>
            <person name="Alamgir A."/>
            <person name="Owens N."/>
            <person name="Weber N.D."/>
            <person name="Virtaneva K."/>
            <person name="Barbian K."/>
            <person name="Babar A."/>
            <person name="Rosenke K."/>
        </authorList>
    </citation>
    <scope>NUCLEOTIDE SEQUENCE</scope>
    <source>
        <strain evidence="15">86</strain>
    </source>
</reference>
<keyword evidence="7" id="KW-0547">Nucleotide-binding</keyword>
<dbReference type="Pfam" id="PF08521">
    <property type="entry name" value="2CSK_N"/>
    <property type="match status" value="1"/>
</dbReference>
<evidence type="ECO:0000256" key="1">
    <source>
        <dbReference type="ARBA" id="ARBA00000085"/>
    </source>
</evidence>
<dbReference type="Gene3D" id="1.20.5.1040">
    <property type="entry name" value="Sensor protein qsec"/>
    <property type="match status" value="2"/>
</dbReference>
<dbReference type="InterPro" id="IPR005467">
    <property type="entry name" value="His_kinase_dom"/>
</dbReference>
<evidence type="ECO:0000256" key="6">
    <source>
        <dbReference type="ARBA" id="ARBA00022692"/>
    </source>
</evidence>
<dbReference type="InterPro" id="IPR013727">
    <property type="entry name" value="2CSK_N"/>
</dbReference>
<evidence type="ECO:0000313" key="15">
    <source>
        <dbReference type="EMBL" id="SBV91306.1"/>
    </source>
</evidence>
<dbReference type="InterPro" id="IPR050428">
    <property type="entry name" value="TCS_sensor_his_kinase"/>
</dbReference>
<keyword evidence="10 12" id="KW-1133">Transmembrane helix</keyword>
<dbReference type="EMBL" id="FLUQ01000001">
    <property type="protein sequence ID" value="SBV91306.1"/>
    <property type="molecule type" value="Genomic_DNA"/>
</dbReference>
<keyword evidence="12" id="KW-0472">Membrane</keyword>
<dbReference type="InterPro" id="IPR036097">
    <property type="entry name" value="HisK_dim/P_sf"/>
</dbReference>
<dbReference type="InterPro" id="IPR003594">
    <property type="entry name" value="HATPase_dom"/>
</dbReference>
<proteinExistence type="predicted"/>
<protein>
    <recommendedName>
        <fullName evidence="3">histidine kinase</fullName>
        <ecNumber evidence="3">2.7.13.3</ecNumber>
    </recommendedName>
</protein>
<dbReference type="GO" id="GO:0005886">
    <property type="term" value="C:plasma membrane"/>
    <property type="evidence" value="ECO:0007669"/>
    <property type="project" value="TreeGrafter"/>
</dbReference>
<comment type="subcellular location">
    <subcellularLocation>
        <location evidence="2">Membrane</location>
        <topology evidence="2">Multi-pass membrane protein</topology>
    </subcellularLocation>
</comment>